<dbReference type="GO" id="GO:0016746">
    <property type="term" value="F:acyltransferase activity"/>
    <property type="evidence" value="ECO:0007669"/>
    <property type="project" value="UniProtKB-KW"/>
</dbReference>
<evidence type="ECO:0000313" key="4">
    <source>
        <dbReference type="EMBL" id="MFC6826079.1"/>
    </source>
</evidence>
<keyword evidence="1 4" id="KW-0808">Transferase</keyword>
<name>A0ABD5U0Z9_9EURY</name>
<dbReference type="PROSITE" id="PS51186">
    <property type="entry name" value="GNAT"/>
    <property type="match status" value="1"/>
</dbReference>
<dbReference type="Pfam" id="PF00583">
    <property type="entry name" value="Acetyltransf_1"/>
    <property type="match status" value="1"/>
</dbReference>
<dbReference type="InterPro" id="IPR000182">
    <property type="entry name" value="GNAT_dom"/>
</dbReference>
<evidence type="ECO:0000256" key="2">
    <source>
        <dbReference type="ARBA" id="ARBA00023315"/>
    </source>
</evidence>
<evidence type="ECO:0000256" key="1">
    <source>
        <dbReference type="ARBA" id="ARBA00022679"/>
    </source>
</evidence>
<gene>
    <name evidence="4" type="ORF">ACFQEV_13910</name>
</gene>
<keyword evidence="5" id="KW-1185">Reference proteome</keyword>
<dbReference type="SUPFAM" id="SSF55729">
    <property type="entry name" value="Acyl-CoA N-acyltransferases (Nat)"/>
    <property type="match status" value="1"/>
</dbReference>
<dbReference type="RefSeq" id="WP_379697134.1">
    <property type="nucleotide sequence ID" value="NZ_JBHSXH010000015.1"/>
</dbReference>
<dbReference type="EMBL" id="JBHSXH010000015">
    <property type="protein sequence ID" value="MFC6826079.1"/>
    <property type="molecule type" value="Genomic_DNA"/>
</dbReference>
<dbReference type="EC" id="2.3.-.-" evidence="4"/>
<reference evidence="4 5" key="1">
    <citation type="journal article" date="2019" name="Int. J. Syst. Evol. Microbiol.">
        <title>The Global Catalogue of Microorganisms (GCM) 10K type strain sequencing project: providing services to taxonomists for standard genome sequencing and annotation.</title>
        <authorList>
            <consortium name="The Broad Institute Genomics Platform"/>
            <consortium name="The Broad Institute Genome Sequencing Center for Infectious Disease"/>
            <person name="Wu L."/>
            <person name="Ma J."/>
        </authorList>
    </citation>
    <scope>NUCLEOTIDE SEQUENCE [LARGE SCALE GENOMIC DNA]</scope>
    <source>
        <strain evidence="4 5">YIM 94188</strain>
    </source>
</reference>
<accession>A0ABD5U0Z9</accession>
<dbReference type="InterPro" id="IPR050832">
    <property type="entry name" value="Bact_Acetyltransf"/>
</dbReference>
<dbReference type="CDD" id="cd04301">
    <property type="entry name" value="NAT_SF"/>
    <property type="match status" value="1"/>
</dbReference>
<evidence type="ECO:0000259" key="3">
    <source>
        <dbReference type="PROSITE" id="PS51186"/>
    </source>
</evidence>
<dbReference type="Gene3D" id="3.40.630.30">
    <property type="match status" value="1"/>
</dbReference>
<proteinExistence type="predicted"/>
<keyword evidence="2 4" id="KW-0012">Acyltransferase</keyword>
<organism evidence="4 5">
    <name type="scientific">Halopelagius fulvigenes</name>
    <dbReference type="NCBI Taxonomy" id="1198324"/>
    <lineage>
        <taxon>Archaea</taxon>
        <taxon>Methanobacteriati</taxon>
        <taxon>Methanobacteriota</taxon>
        <taxon>Stenosarchaea group</taxon>
        <taxon>Halobacteria</taxon>
        <taxon>Halobacteriales</taxon>
        <taxon>Haloferacaceae</taxon>
    </lineage>
</organism>
<dbReference type="InterPro" id="IPR016181">
    <property type="entry name" value="Acyl_CoA_acyltransferase"/>
</dbReference>
<protein>
    <submittedName>
        <fullName evidence="4">GNAT family N-acetyltransferase</fullName>
        <ecNumber evidence="4">2.3.-.-</ecNumber>
    </submittedName>
</protein>
<sequence length="169" mass="18688">MRTRDATPADADAIRTVHYRAIEELGPRAYSREQVDAWAEGCESADYVSAIEANEREFIVAELDGEVEAFGSLKLLPPDGYEADVDAEVTGVYVHPSAVRRGVGTSVYSELERRARTHNVRTLGLSASLNAVSFYEARGYVRVREYTHEFSGHESTGVTGTVVEMKKEL</sequence>
<comment type="caution">
    <text evidence="4">The sequence shown here is derived from an EMBL/GenBank/DDBJ whole genome shotgun (WGS) entry which is preliminary data.</text>
</comment>
<dbReference type="AlphaFoldDB" id="A0ABD5U0Z9"/>
<dbReference type="PANTHER" id="PTHR43877">
    <property type="entry name" value="AMINOALKYLPHOSPHONATE N-ACETYLTRANSFERASE-RELATED-RELATED"/>
    <property type="match status" value="1"/>
</dbReference>
<dbReference type="Proteomes" id="UP001596408">
    <property type="component" value="Unassembled WGS sequence"/>
</dbReference>
<evidence type="ECO:0000313" key="5">
    <source>
        <dbReference type="Proteomes" id="UP001596408"/>
    </source>
</evidence>
<feature type="domain" description="N-acetyltransferase" evidence="3">
    <location>
        <begin position="1"/>
        <end position="169"/>
    </location>
</feature>